<organism evidence="3 4">
    <name type="scientific">Paenibacillus ginsengarvi</name>
    <dbReference type="NCBI Taxonomy" id="400777"/>
    <lineage>
        <taxon>Bacteria</taxon>
        <taxon>Bacillati</taxon>
        <taxon>Bacillota</taxon>
        <taxon>Bacilli</taxon>
        <taxon>Bacillales</taxon>
        <taxon>Paenibacillaceae</taxon>
        <taxon>Paenibacillus</taxon>
    </lineage>
</organism>
<reference evidence="3 4" key="1">
    <citation type="journal article" date="2007" name="Int. J. Syst. Evol. Microbiol.">
        <title>Paenibacillus ginsengarvi sp. nov., isolated from soil from ginseng cultivation.</title>
        <authorList>
            <person name="Yoon M.H."/>
            <person name="Ten L.N."/>
            <person name="Im W.T."/>
        </authorList>
    </citation>
    <scope>NUCLEOTIDE SEQUENCE [LARGE SCALE GENOMIC DNA]</scope>
    <source>
        <strain evidence="3 4">KCTC 13059</strain>
    </source>
</reference>
<dbReference type="OrthoDB" id="1273722at2"/>
<feature type="domain" description="Lantibiotic dehydratase N-terminal" evidence="1">
    <location>
        <begin position="67"/>
        <end position="722"/>
    </location>
</feature>
<dbReference type="NCBIfam" id="TIGR03891">
    <property type="entry name" value="thiopep_ocin"/>
    <property type="match status" value="1"/>
</dbReference>
<name>A0A3B0CDV1_9BACL</name>
<dbReference type="Pfam" id="PF14028">
    <property type="entry name" value="Lant_dehydr_C"/>
    <property type="match status" value="1"/>
</dbReference>
<protein>
    <submittedName>
        <fullName evidence="3">Lanthionine biosynthesis protein LanB</fullName>
    </submittedName>
</protein>
<accession>A0A3B0CDV1</accession>
<evidence type="ECO:0000313" key="3">
    <source>
        <dbReference type="EMBL" id="RKN81987.1"/>
    </source>
</evidence>
<dbReference type="EMBL" id="RBAH01000013">
    <property type="protein sequence ID" value="RKN81987.1"/>
    <property type="molecule type" value="Genomic_DNA"/>
</dbReference>
<comment type="caution">
    <text evidence="3">The sequence shown here is derived from an EMBL/GenBank/DDBJ whole genome shotgun (WGS) entry which is preliminary data.</text>
</comment>
<evidence type="ECO:0000259" key="1">
    <source>
        <dbReference type="Pfam" id="PF04738"/>
    </source>
</evidence>
<evidence type="ECO:0000313" key="4">
    <source>
        <dbReference type="Proteomes" id="UP000282311"/>
    </source>
</evidence>
<gene>
    <name evidence="3" type="ORF">D7M11_18600</name>
</gene>
<dbReference type="InterPro" id="IPR006827">
    <property type="entry name" value="Lant_deHydtase_N"/>
</dbReference>
<evidence type="ECO:0000259" key="2">
    <source>
        <dbReference type="Pfam" id="PF14028"/>
    </source>
</evidence>
<dbReference type="AlphaFoldDB" id="A0A3B0CDV1"/>
<dbReference type="InterPro" id="IPR023809">
    <property type="entry name" value="Thiopep_bacteriocin_synth_dom"/>
</dbReference>
<dbReference type="Proteomes" id="UP000282311">
    <property type="component" value="Unassembled WGS sequence"/>
</dbReference>
<sequence length="1082" mass="120794">MIVHRHSVCFRPAGFFVLRTPLLPFEQLIAWSKGTESHRAIDNSDVGDTSYRADQSLLRDRLRAFVARPDIREAIFLASPDLEDQIRLWIEAPANERGKTIESALVRYVCRMSGRATPFGLFAGYSIGTVGRQTSMTLPPIHAYRRHTRLDMDYIFSLAETLGNIRELRSTFAYYPNSSLYRTAGRYRYAEARLHGANRSYHLVAVDPTEYLDRVLELAQAGAGFGSLVDALVAHDPEITPEEGAEYLHELIDSQILMPGIMPTVTGGEAIRQLISRLEGDPATAQEAKHLAEVEKELEELDASGLGIDPGRYREIGERLTVLPAKVELPRLFQVDMTKPAPNLTVGQEVLEEITKGIQILHRLSRLSQKSFLDQFREAFLTRYGDQEVPLAEALDEETGIGFREADAAHVEPSPLIEGLVFPSSGNESRQWGKSHAVLLHKLAEALSSGAREISIDTKDVDEMAGEEIPPPLPDAFSVTARLAASTTEAVEHGDFQVWLKGGGGPSGARLFGRFCSSDQVLHSRVRDHLREEEAFRPDAVFAEIVHLPEGRIGNVIARPVLREYEIVYLGRSGAPIEKQIPIHDLTVSVEGERIILHSVRLRKQVIPRMSTAHNFDLPGLGIYRFLCSLQSEEVASSFGWNWGPLSTCPFLPRVVHGRLVLSRAQWYVTKAELRALGELQGAARCRSVREWAAKRGIPGMFVLADFDNELPVDLDNVLSLESFVELVKGRDAVKLTELFPAPDRLIASGPEGSFVHELVIPFVRQAESADLALAVSAPQRPASSQISLSRRVFLPGSEWLYAKLYTGTATADRVLREVIRPVTAKALQSGAADRWFFIRYGDPDFHLRLRFHGDPQRLLTEVLPALRATAAPLLNDGSAWRVQLDTYVPEWNRYGGPEGIRAAEELFHLDSEAVLALVETFHRDDRDARWRLALRGIHLLLDDLGLDMDKKIKVISRARDGFAQEFGVDKALRIQLGQRFRKERSGIEEDLTAGPDSGNWLAPGFAILQERSERIQAAAEHLQALQRLGTGLPSIDQLAASFIHMYVNRLLRSAHRAQELVLYDYLARVYESWSARMRGGG</sequence>
<dbReference type="Pfam" id="PF04738">
    <property type="entry name" value="Lant_dehydr_N"/>
    <property type="match status" value="1"/>
</dbReference>
<feature type="domain" description="Thiopeptide-type bacteriocin biosynthesis" evidence="2">
    <location>
        <begin position="800"/>
        <end position="1071"/>
    </location>
</feature>
<proteinExistence type="predicted"/>
<keyword evidence="4" id="KW-1185">Reference proteome</keyword>